<reference evidence="3" key="2">
    <citation type="journal article" date="2022" name="Science">
        <title>Structures of &lt;i&gt;Tetrahymena&lt;/i&gt;'s respiratory chain reveal the diversity of eukaryotic core metabolism.</title>
        <authorList>
            <person name="Zhou L."/>
            <person name="Maldonado M."/>
            <person name="Padavannil A."/>
            <person name="Guo F."/>
            <person name="Letts J.A."/>
        </authorList>
    </citation>
    <scope>STRUCTURE BY ELECTRON MICROSCOPY (3.02 ANGSTROMS)</scope>
</reference>
<accession>Q24C97</accession>
<protein>
    <submittedName>
        <fullName evidence="1">Uncharacterized protein</fullName>
    </submittedName>
</protein>
<evidence type="ECO:0007829" key="7">
    <source>
        <dbReference type="PDB" id="8GZU"/>
    </source>
</evidence>
<keyword evidence="2" id="KW-1185">Reference proteome</keyword>
<evidence type="ECO:0007829" key="6">
    <source>
        <dbReference type="PDB" id="8GYM"/>
    </source>
</evidence>
<dbReference type="RefSeq" id="XP_001025586.1">
    <property type="nucleotide sequence ID" value="XM_001025586.3"/>
</dbReference>
<dbReference type="HOGENOM" id="CLU_2089504_0_0_1"/>
<dbReference type="EMBL" id="GG662372">
    <property type="protein sequence ID" value="EAS05341.1"/>
    <property type="molecule type" value="Genomic_DNA"/>
</dbReference>
<organism evidence="1 2">
    <name type="scientific">Tetrahymena thermophila (strain SB210)</name>
    <dbReference type="NCBI Taxonomy" id="312017"/>
    <lineage>
        <taxon>Eukaryota</taxon>
        <taxon>Sar</taxon>
        <taxon>Alveolata</taxon>
        <taxon>Ciliophora</taxon>
        <taxon>Intramacronucleata</taxon>
        <taxon>Oligohymenophorea</taxon>
        <taxon>Hymenostomatida</taxon>
        <taxon>Tetrahymenina</taxon>
        <taxon>Tetrahymenidae</taxon>
        <taxon>Tetrahymena</taxon>
    </lineage>
</organism>
<evidence type="ECO:0007829" key="4">
    <source>
        <dbReference type="PDB" id="8B6H"/>
    </source>
</evidence>
<keyword evidence="3 4" id="KW-0002">3D-structure</keyword>
<dbReference type="EMDB" id="EMD-34373"/>
<name>Q24C97_TETTS</name>
<dbReference type="STRING" id="312017.Q24C97"/>
<dbReference type="AlphaFoldDB" id="Q24C97"/>
<reference evidence="6 7" key="3">
    <citation type="journal article" date="2023" name="Nat. Commun.">
        <title>Structures of Tetrahymena thermophila respiratory megacomplexes on the tubular mitochondrial cristae.</title>
        <authorList>
            <person name="Han F."/>
            <person name="Hu Y."/>
            <person name="Wu M."/>
            <person name="He Z."/>
            <person name="Tian H."/>
            <person name="Zhou L."/>
        </authorList>
    </citation>
    <scope>STRUCTURE BY ELECTRON MICROSCOPY (2.96 ANGSTROMS)</scope>
</reference>
<dbReference type="PDB" id="8BQS">
    <property type="method" value="EM"/>
    <property type="resolution" value="2.90 A"/>
    <property type="chains" value="EP/Ep=1-127"/>
</dbReference>
<reference evidence="4 5" key="4">
    <citation type="journal article" date="2023" name="Nature">
        <title>Structural basis of mitochondrial membrane bending by the I-II-III&lt;sub&gt;2&lt;/sub&gt;-IV&lt;sub&gt;2&lt;/sub&gt; supercomplex.</title>
        <authorList>
            <person name="Muhleip A."/>
            <person name="Flygaard R.K."/>
            <person name="Baradaran R."/>
            <person name="Haapanen O."/>
            <person name="Gruhl T."/>
            <person name="Tobiasson V."/>
            <person name="Marechal A."/>
            <person name="Sharma V."/>
            <person name="Amunts A."/>
        </authorList>
    </citation>
    <scope>STRUCTURE BY ELECTRON MICROSCOPY (2.60 ANGSTROMS)</scope>
</reference>
<dbReference type="EMDB" id="EMD-32325"/>
<dbReference type="Proteomes" id="UP000009168">
    <property type="component" value="Unassembled WGS sequence"/>
</dbReference>
<dbReference type="InParanoid" id="Q24C97"/>
<evidence type="ECO:0000313" key="1">
    <source>
        <dbReference type="EMBL" id="EAS05341.1"/>
    </source>
</evidence>
<dbReference type="EMDB" id="EMD-34403"/>
<proteinExistence type="evidence at protein level"/>
<reference evidence="2" key="1">
    <citation type="journal article" date="2006" name="PLoS Biol.">
        <title>Macronuclear genome sequence of the ciliate Tetrahymena thermophila, a model eukaryote.</title>
        <authorList>
            <person name="Eisen J.A."/>
            <person name="Coyne R.S."/>
            <person name="Wu M."/>
            <person name="Wu D."/>
            <person name="Thiagarajan M."/>
            <person name="Wortman J.R."/>
            <person name="Badger J.H."/>
            <person name="Ren Q."/>
            <person name="Amedeo P."/>
            <person name="Jones K.M."/>
            <person name="Tallon L.J."/>
            <person name="Delcher A.L."/>
            <person name="Salzberg S.L."/>
            <person name="Silva J.C."/>
            <person name="Haas B.J."/>
            <person name="Majoros W.H."/>
            <person name="Farzad M."/>
            <person name="Carlton J.M."/>
            <person name="Smith R.K. Jr."/>
            <person name="Garg J."/>
            <person name="Pearlman R.E."/>
            <person name="Karrer K.M."/>
            <person name="Sun L."/>
            <person name="Manning G."/>
            <person name="Elde N.C."/>
            <person name="Turkewitz A.P."/>
            <person name="Asai D.J."/>
            <person name="Wilkes D.E."/>
            <person name="Wang Y."/>
            <person name="Cai H."/>
            <person name="Collins K."/>
            <person name="Stewart B.A."/>
            <person name="Lee S.R."/>
            <person name="Wilamowska K."/>
            <person name="Weinberg Z."/>
            <person name="Ruzzo W.L."/>
            <person name="Wloga D."/>
            <person name="Gaertig J."/>
            <person name="Frankel J."/>
            <person name="Tsao C.-C."/>
            <person name="Gorovsky M.A."/>
            <person name="Keeling P.J."/>
            <person name="Waller R.F."/>
            <person name="Patron N.J."/>
            <person name="Cherry J.M."/>
            <person name="Stover N.A."/>
            <person name="Krieger C.J."/>
            <person name="del Toro C."/>
            <person name="Ryder H.F."/>
            <person name="Williamson S.C."/>
            <person name="Barbeau R.A."/>
            <person name="Hamilton E.P."/>
            <person name="Orias E."/>
        </authorList>
    </citation>
    <scope>NUCLEOTIDE SEQUENCE [LARGE SCALE GENOMIC DNA]</scope>
    <source>
        <strain evidence="2">SB210</strain>
    </source>
</reference>
<dbReference type="PDB" id="8GZU">
    <property type="method" value="EM"/>
    <property type="resolution" value="4.18 A"/>
    <property type="chains" value="0D/48/4A/4a=1-127"/>
</dbReference>
<dbReference type="PDB" id="7W5Z">
    <property type="method" value="EM"/>
    <property type="resolution" value="3.02 A"/>
    <property type="chains" value="AC/ac=1-127"/>
</dbReference>
<dbReference type="PDB" id="8B6H">
    <property type="method" value="EM"/>
    <property type="resolution" value="2.60 A"/>
    <property type="chains" value="EP/Ep=1-127"/>
</dbReference>
<sequence>MMQNLKKFMSKTIQVQPVSFNQIPKAFYNFPEYRTGGVQANPGITAKRIIKCIGERLRKYDPARWENVPITFKTHFRDENGYSDVATSIQIHDALEREFGIDIKDRLALVTDVETAFYIVMSHHDPL</sequence>
<dbReference type="OMA" id="THWNSEN"/>
<evidence type="ECO:0007829" key="3">
    <source>
        <dbReference type="PDB" id="7W5Z"/>
    </source>
</evidence>
<evidence type="ECO:0007829" key="5">
    <source>
        <dbReference type="PDB" id="8BQS"/>
    </source>
</evidence>
<dbReference type="PDB" id="8GYM">
    <property type="method" value="EM"/>
    <property type="resolution" value="2.96 A"/>
    <property type="chains" value="4A/4a=1-127"/>
</dbReference>
<dbReference type="eggNOG" id="ENOG502SSHA">
    <property type="taxonomic scope" value="Eukaryota"/>
</dbReference>
<gene>
    <name evidence="1" type="ORF">TTHERM_00695750</name>
</gene>
<dbReference type="GeneID" id="7837810"/>
<dbReference type="OrthoDB" id="308323at2759"/>
<evidence type="ECO:0000313" key="2">
    <source>
        <dbReference type="Proteomes" id="UP000009168"/>
    </source>
</evidence>
<dbReference type="KEGG" id="tet:TTHERM_00695750"/>
<dbReference type="EMDB" id="EMD-16184"/>